<dbReference type="PROSITE" id="PS50835">
    <property type="entry name" value="IG_LIKE"/>
    <property type="match status" value="5"/>
</dbReference>
<evidence type="ECO:0000259" key="6">
    <source>
        <dbReference type="PROSITE" id="PS50835"/>
    </source>
</evidence>
<dbReference type="InterPro" id="IPR013783">
    <property type="entry name" value="Ig-like_fold"/>
</dbReference>
<evidence type="ECO:0000313" key="9">
    <source>
        <dbReference type="RefSeq" id="XP_022238399.1"/>
    </source>
</evidence>
<dbReference type="Proteomes" id="UP000694941">
    <property type="component" value="Unplaced"/>
</dbReference>
<feature type="domain" description="Fibronectin type-III" evidence="7">
    <location>
        <begin position="550"/>
        <end position="646"/>
    </location>
</feature>
<dbReference type="RefSeq" id="XP_022238399.1">
    <property type="nucleotide sequence ID" value="XM_022382691.1"/>
</dbReference>
<dbReference type="InterPro" id="IPR003598">
    <property type="entry name" value="Ig_sub2"/>
</dbReference>
<dbReference type="GeneID" id="106456910"/>
<protein>
    <submittedName>
        <fullName evidence="9">Hemicentin-2-like</fullName>
    </submittedName>
</protein>
<evidence type="ECO:0000256" key="2">
    <source>
        <dbReference type="ARBA" id="ARBA00023136"/>
    </source>
</evidence>
<organism evidence="8 9">
    <name type="scientific">Limulus polyphemus</name>
    <name type="common">Atlantic horseshoe crab</name>
    <dbReference type="NCBI Taxonomy" id="6850"/>
    <lineage>
        <taxon>Eukaryota</taxon>
        <taxon>Metazoa</taxon>
        <taxon>Ecdysozoa</taxon>
        <taxon>Arthropoda</taxon>
        <taxon>Chelicerata</taxon>
        <taxon>Merostomata</taxon>
        <taxon>Xiphosura</taxon>
        <taxon>Limulidae</taxon>
        <taxon>Limulus</taxon>
    </lineage>
</organism>
<evidence type="ECO:0000256" key="4">
    <source>
        <dbReference type="SAM" id="MobiDB-lite"/>
    </source>
</evidence>
<keyword evidence="8" id="KW-1185">Reference proteome</keyword>
<gene>
    <name evidence="9" type="primary">LOC106456910</name>
</gene>
<evidence type="ECO:0000259" key="7">
    <source>
        <dbReference type="PROSITE" id="PS50853"/>
    </source>
</evidence>
<keyword evidence="5" id="KW-0812">Transmembrane</keyword>
<dbReference type="CDD" id="cd00063">
    <property type="entry name" value="FN3"/>
    <property type="match status" value="1"/>
</dbReference>
<dbReference type="InterPro" id="IPR036179">
    <property type="entry name" value="Ig-like_dom_sf"/>
</dbReference>
<dbReference type="SUPFAM" id="SSF48726">
    <property type="entry name" value="Immunoglobulin"/>
    <property type="match status" value="5"/>
</dbReference>
<keyword evidence="3" id="KW-1015">Disulfide bond</keyword>
<evidence type="ECO:0000256" key="3">
    <source>
        <dbReference type="ARBA" id="ARBA00023157"/>
    </source>
</evidence>
<keyword evidence="2 5" id="KW-0472">Membrane</keyword>
<dbReference type="PANTHER" id="PTHR23278">
    <property type="entry name" value="SIDESTEP PROTEIN"/>
    <property type="match status" value="1"/>
</dbReference>
<dbReference type="InterPro" id="IPR013162">
    <property type="entry name" value="CD80_C2-set"/>
</dbReference>
<reference evidence="9" key="1">
    <citation type="submission" date="2025-08" db="UniProtKB">
        <authorList>
            <consortium name="RefSeq"/>
        </authorList>
    </citation>
    <scope>IDENTIFICATION</scope>
    <source>
        <tissue evidence="9">Muscle</tissue>
    </source>
</reference>
<dbReference type="SMART" id="SM00408">
    <property type="entry name" value="IGc2"/>
    <property type="match status" value="4"/>
</dbReference>
<feature type="domain" description="Ig-like" evidence="6">
    <location>
        <begin position="358"/>
        <end position="448"/>
    </location>
</feature>
<dbReference type="InterPro" id="IPR013151">
    <property type="entry name" value="Immunoglobulin_dom"/>
</dbReference>
<dbReference type="PROSITE" id="PS50853">
    <property type="entry name" value="FN3"/>
    <property type="match status" value="1"/>
</dbReference>
<proteinExistence type="predicted"/>
<feature type="domain" description="Ig-like" evidence="6">
    <location>
        <begin position="259"/>
        <end position="347"/>
    </location>
</feature>
<dbReference type="SUPFAM" id="SSF49265">
    <property type="entry name" value="Fibronectin type III"/>
    <property type="match status" value="1"/>
</dbReference>
<feature type="transmembrane region" description="Helical" evidence="5">
    <location>
        <begin position="12"/>
        <end position="36"/>
    </location>
</feature>
<feature type="compositionally biased region" description="Basic and acidic residues" evidence="4">
    <location>
        <begin position="769"/>
        <end position="787"/>
    </location>
</feature>
<keyword evidence="5" id="KW-1133">Transmembrane helix</keyword>
<sequence length="856" mass="96700">MVYIHIISHIKWLRCYAGLFGQFSLLFLGFLFVLFIPPNSGLPSYEALLGDVAEIPCNFTILSDDGIALVLWYRGNSSTPIYTLDARNGLNNHPKHFPSDILGDRAYFDVDEIPSVLRIQDIRQEDSGQYRCRVDYKHDRTENICFWLDVIVPPRETIIMDEFGQHLRGLIGPYNEGSSLLLICEADGGRPPPALTWKKGGKLLSSNFTLTPQGFSRNEVVLPELRREDLFSSLTCEASNNDIRSPVTSSVTVDLNLRPLDVKITTSNRPVHAGQQVEFVCETWGARPPSEITWWKGIERLTLVSDVIAPASNLTVSTVVFTPEVKDNEKNITCRADNKVLKNSVISDVRKLIVYYTPRVKITPRYPTNLSNVQEGSEVLLDCIVQSNPQELSVWWLFKGLPMHSNPKFGILITNYSLSIQNVQKRHKGKFQCIAVNKEGEESSREVFLQVIYPPVCKAQEIKTYAALVGSKVRVTCEVEAQPPEVNFRWSINNSFGELSINTFIRNQTSSVAVFSPKSEMEYGTLFCWAKNKVGEQKRPCMFNVIPGAPPEVPKDCLLINQTRMMFVVRCSPPIDQGLSQHFQLEVYNKRNDHLQENISASDVPLFVVHSLPPGTPFVLFIYSVNAKGRSPPVTLHVRTLDIHPESNKKGESTEGLKFAHVLGIIVGMFLVLLIMFVLNFVLRKLHRTQLSRRDGRPESNRIDKLQTSFVVEEESPKHDVQLLDLISTKRDFSGPPDVTHTSVKWNHMTPADGAVEYTKDQLIPVSPTEKDPWQDRESKVNRRSDRDDESPLCIISESANALYDTVKWRAKPFHAQSLIKPEDVEKCVTSETPLMNTIIVGEQSLQIQNIVSTEV</sequence>
<dbReference type="Pfam" id="PF13927">
    <property type="entry name" value="Ig_3"/>
    <property type="match status" value="1"/>
</dbReference>
<dbReference type="Pfam" id="PF00047">
    <property type="entry name" value="ig"/>
    <property type="match status" value="1"/>
</dbReference>
<feature type="domain" description="Ig-like" evidence="6">
    <location>
        <begin position="37"/>
        <end position="145"/>
    </location>
</feature>
<feature type="domain" description="Ig-like" evidence="6">
    <location>
        <begin position="154"/>
        <end position="252"/>
    </location>
</feature>
<accession>A0ABM1S444</accession>
<dbReference type="InterPro" id="IPR007110">
    <property type="entry name" value="Ig-like_dom"/>
</dbReference>
<evidence type="ECO:0000256" key="5">
    <source>
        <dbReference type="SAM" id="Phobius"/>
    </source>
</evidence>
<name>A0ABM1S444_LIMPO</name>
<feature type="domain" description="Ig-like" evidence="6">
    <location>
        <begin position="454"/>
        <end position="532"/>
    </location>
</feature>
<dbReference type="Pfam" id="PF08205">
    <property type="entry name" value="C2-set_2"/>
    <property type="match status" value="2"/>
</dbReference>
<dbReference type="InterPro" id="IPR003961">
    <property type="entry name" value="FN3_dom"/>
</dbReference>
<evidence type="ECO:0000256" key="1">
    <source>
        <dbReference type="ARBA" id="ARBA00004167"/>
    </source>
</evidence>
<feature type="transmembrane region" description="Helical" evidence="5">
    <location>
        <begin position="659"/>
        <end position="683"/>
    </location>
</feature>
<dbReference type="SMART" id="SM00409">
    <property type="entry name" value="IG"/>
    <property type="match status" value="5"/>
</dbReference>
<dbReference type="InterPro" id="IPR036116">
    <property type="entry name" value="FN3_sf"/>
</dbReference>
<feature type="region of interest" description="Disordered" evidence="4">
    <location>
        <begin position="766"/>
        <end position="790"/>
    </location>
</feature>
<dbReference type="Gene3D" id="2.60.40.10">
    <property type="entry name" value="Immunoglobulins"/>
    <property type="match status" value="5"/>
</dbReference>
<evidence type="ECO:0000313" key="8">
    <source>
        <dbReference type="Proteomes" id="UP000694941"/>
    </source>
</evidence>
<dbReference type="InterPro" id="IPR003599">
    <property type="entry name" value="Ig_sub"/>
</dbReference>
<dbReference type="PANTHER" id="PTHR23278:SF19">
    <property type="entry name" value="OBSCURIN"/>
    <property type="match status" value="1"/>
</dbReference>
<comment type="subcellular location">
    <subcellularLocation>
        <location evidence="1">Membrane</location>
        <topology evidence="1">Single-pass membrane protein</topology>
    </subcellularLocation>
</comment>